<dbReference type="RefSeq" id="XP_001712484.1">
    <property type="nucleotide sequence ID" value="XM_001712432.1"/>
</dbReference>
<accession>A9BKI8</accession>
<sequence length="67" mass="8451">MKSRTKNYLQKFFLFFCLLIEIKNFKLFKIILKNLLTKIRIRKNQNRREIERIFFILQKKKQKKKDS</sequence>
<dbReference type="AlphaFoldDB" id="A9BKI8"/>
<evidence type="ECO:0000313" key="2">
    <source>
        <dbReference type="Proteomes" id="UP000243127"/>
    </source>
</evidence>
<evidence type="ECO:0000313" key="1">
    <source>
        <dbReference type="EMBL" id="ABW98159.1"/>
    </source>
</evidence>
<dbReference type="EMBL" id="CP000882">
    <property type="protein sequence ID" value="ABW98159.1"/>
    <property type="molecule type" value="Genomic_DNA"/>
</dbReference>
<name>A9BKI8_HEMAN</name>
<dbReference type="Proteomes" id="UP000243127">
    <property type="component" value="Nucleomorph 2"/>
</dbReference>
<reference evidence="1 2" key="1">
    <citation type="journal article" date="2007" name="Proc. Natl. Acad. Sci. U.S.A.">
        <title>Nucleomorph genome of Hemiselmis andersenii reveals complete intron loss and compaction as a driver of protein structure and function.</title>
        <authorList>
            <person name="Lane C.E."/>
            <person name="van den Heuvel K."/>
            <person name="Kozera C."/>
            <person name="Curtis B.A."/>
            <person name="Parsons B.J."/>
            <person name="Bowman S."/>
            <person name="Archibald J.M."/>
        </authorList>
    </citation>
    <scope>NUCLEOTIDE SEQUENCE [LARGE SCALE GENOMIC DNA]</scope>
    <source>
        <strain evidence="1 2">CCMP644</strain>
    </source>
</reference>
<keyword evidence="1" id="KW-0542">Nucleomorph</keyword>
<proteinExistence type="predicted"/>
<protein>
    <submittedName>
        <fullName evidence="1">Uncharacterized protein</fullName>
    </submittedName>
</protein>
<dbReference type="GeneID" id="5739850"/>
<gene>
    <name evidence="1" type="ORF">HAN_2g342</name>
</gene>
<organism evidence="1 2">
    <name type="scientific">Hemiselmis andersenii</name>
    <name type="common">Cryptophyte alga</name>
    <dbReference type="NCBI Taxonomy" id="464988"/>
    <lineage>
        <taxon>Eukaryota</taxon>
        <taxon>Cryptophyceae</taxon>
        <taxon>Cryptomonadales</taxon>
        <taxon>Hemiselmidaceae</taxon>
        <taxon>Hemiselmis</taxon>
    </lineage>
</organism>
<geneLocation type="nucleomorph" evidence="1"/>